<dbReference type="Proteomes" id="UP000199400">
    <property type="component" value="Unassembled WGS sequence"/>
</dbReference>
<evidence type="ECO:0000313" key="1">
    <source>
        <dbReference type="EMBL" id="SFE93337.1"/>
    </source>
</evidence>
<keyword evidence="2" id="KW-1185">Reference proteome</keyword>
<accession>A0A1I2EL43</accession>
<reference evidence="2" key="1">
    <citation type="submission" date="2016-10" db="EMBL/GenBank/DDBJ databases">
        <authorList>
            <person name="Varghese N."/>
            <person name="Submissions S."/>
        </authorList>
    </citation>
    <scope>NUCLEOTIDE SEQUENCE [LARGE SCALE GENOMIC DNA]</scope>
    <source>
        <strain evidence="2">ATCC 25963</strain>
    </source>
</reference>
<name>A0A1I2EL43_9BACT</name>
<sequence length="119" mass="12846">MSQAITTALPVCPVAAFVGTNTPLASNHTFWFRNDSAVEVYVTFHATLRDSLGHTVAEYKQQGQLVVGGEVREYLHPLAVGFAYTVPGVVALIAESYISDFLSGFVYHGSASSCQFRVS</sequence>
<gene>
    <name evidence="1" type="ORF">SAMN02745121_06103</name>
</gene>
<dbReference type="AlphaFoldDB" id="A0A1I2EL43"/>
<dbReference type="EMBL" id="FOMX01000023">
    <property type="protein sequence ID" value="SFE93337.1"/>
    <property type="molecule type" value="Genomic_DNA"/>
</dbReference>
<evidence type="ECO:0000313" key="2">
    <source>
        <dbReference type="Proteomes" id="UP000199400"/>
    </source>
</evidence>
<organism evidence="1 2">
    <name type="scientific">Nannocystis exedens</name>
    <dbReference type="NCBI Taxonomy" id="54"/>
    <lineage>
        <taxon>Bacteria</taxon>
        <taxon>Pseudomonadati</taxon>
        <taxon>Myxococcota</taxon>
        <taxon>Polyangia</taxon>
        <taxon>Nannocystales</taxon>
        <taxon>Nannocystaceae</taxon>
        <taxon>Nannocystis</taxon>
    </lineage>
</organism>
<proteinExistence type="predicted"/>
<protein>
    <submittedName>
        <fullName evidence="1">Uncharacterized protein</fullName>
    </submittedName>
</protein>
<dbReference type="RefSeq" id="WP_143141019.1">
    <property type="nucleotide sequence ID" value="NZ_FOMX01000023.1"/>
</dbReference>